<feature type="compositionally biased region" description="Pro residues" evidence="1">
    <location>
        <begin position="16"/>
        <end position="28"/>
    </location>
</feature>
<dbReference type="Proteomes" id="UP001367508">
    <property type="component" value="Unassembled WGS sequence"/>
</dbReference>
<sequence>MKGSKPLEPRLLLRWPSPPRSPDSPPPATSISALAQVQEQLDPPTSHAPHVAVAAVKHPQLLPPPSAPPWLRLGLSGFTIPNQPSLNTTAPKKKRKMKSQPLD</sequence>
<feature type="compositionally biased region" description="Basic residues" evidence="1">
    <location>
        <begin position="91"/>
        <end position="103"/>
    </location>
</feature>
<name>A0AAN9K183_CANGL</name>
<protein>
    <submittedName>
        <fullName evidence="2">Uncharacterized protein</fullName>
    </submittedName>
</protein>
<feature type="region of interest" description="Disordered" evidence="1">
    <location>
        <begin position="78"/>
        <end position="103"/>
    </location>
</feature>
<feature type="region of interest" description="Disordered" evidence="1">
    <location>
        <begin position="1"/>
        <end position="30"/>
    </location>
</feature>
<reference evidence="2 3" key="1">
    <citation type="submission" date="2024-01" db="EMBL/GenBank/DDBJ databases">
        <title>The genomes of 5 underutilized Papilionoideae crops provide insights into root nodulation and disease resistanc.</title>
        <authorList>
            <person name="Jiang F."/>
        </authorList>
    </citation>
    <scope>NUCLEOTIDE SEQUENCE [LARGE SCALE GENOMIC DNA]</scope>
    <source>
        <strain evidence="2">LVBAO_FW01</strain>
        <tissue evidence="2">Leaves</tissue>
    </source>
</reference>
<feature type="compositionally biased region" description="Polar residues" evidence="1">
    <location>
        <begin position="79"/>
        <end position="90"/>
    </location>
</feature>
<evidence type="ECO:0000313" key="3">
    <source>
        <dbReference type="Proteomes" id="UP001367508"/>
    </source>
</evidence>
<evidence type="ECO:0000313" key="2">
    <source>
        <dbReference type="EMBL" id="KAK7308603.1"/>
    </source>
</evidence>
<gene>
    <name evidence="2" type="ORF">VNO77_42222</name>
</gene>
<dbReference type="AlphaFoldDB" id="A0AAN9K183"/>
<dbReference type="EMBL" id="JAYMYQ010000010">
    <property type="protein sequence ID" value="KAK7308603.1"/>
    <property type="molecule type" value="Genomic_DNA"/>
</dbReference>
<comment type="caution">
    <text evidence="2">The sequence shown here is derived from an EMBL/GenBank/DDBJ whole genome shotgun (WGS) entry which is preliminary data.</text>
</comment>
<accession>A0AAN9K183</accession>
<organism evidence="2 3">
    <name type="scientific">Canavalia gladiata</name>
    <name type="common">Sword bean</name>
    <name type="synonym">Dolichos gladiatus</name>
    <dbReference type="NCBI Taxonomy" id="3824"/>
    <lineage>
        <taxon>Eukaryota</taxon>
        <taxon>Viridiplantae</taxon>
        <taxon>Streptophyta</taxon>
        <taxon>Embryophyta</taxon>
        <taxon>Tracheophyta</taxon>
        <taxon>Spermatophyta</taxon>
        <taxon>Magnoliopsida</taxon>
        <taxon>eudicotyledons</taxon>
        <taxon>Gunneridae</taxon>
        <taxon>Pentapetalae</taxon>
        <taxon>rosids</taxon>
        <taxon>fabids</taxon>
        <taxon>Fabales</taxon>
        <taxon>Fabaceae</taxon>
        <taxon>Papilionoideae</taxon>
        <taxon>50 kb inversion clade</taxon>
        <taxon>NPAAA clade</taxon>
        <taxon>indigoferoid/millettioid clade</taxon>
        <taxon>Phaseoleae</taxon>
        <taxon>Canavalia</taxon>
    </lineage>
</organism>
<proteinExistence type="predicted"/>
<keyword evidence="3" id="KW-1185">Reference proteome</keyword>
<evidence type="ECO:0000256" key="1">
    <source>
        <dbReference type="SAM" id="MobiDB-lite"/>
    </source>
</evidence>